<keyword evidence="2" id="KW-0456">Lyase</keyword>
<protein>
    <submittedName>
        <fullName evidence="2">Inosose dehydratase</fullName>
        <ecNumber evidence="2">4.2.1.44</ecNumber>
    </submittedName>
</protein>
<dbReference type="EMBL" id="BEHT01000004">
    <property type="protein sequence ID" value="GBC97979.1"/>
    <property type="molecule type" value="Genomic_DNA"/>
</dbReference>
<evidence type="ECO:0000259" key="1">
    <source>
        <dbReference type="Pfam" id="PF01261"/>
    </source>
</evidence>
<dbReference type="SUPFAM" id="SSF51658">
    <property type="entry name" value="Xylose isomerase-like"/>
    <property type="match status" value="1"/>
</dbReference>
<dbReference type="InterPro" id="IPR036237">
    <property type="entry name" value="Xyl_isomerase-like_sf"/>
</dbReference>
<dbReference type="Pfam" id="PF01261">
    <property type="entry name" value="AP_endonuc_2"/>
    <property type="match status" value="1"/>
</dbReference>
<evidence type="ECO:0000313" key="3">
    <source>
        <dbReference type="Proteomes" id="UP000236173"/>
    </source>
</evidence>
<proteinExistence type="predicted"/>
<dbReference type="PANTHER" id="PTHR12110">
    <property type="entry name" value="HYDROXYPYRUVATE ISOMERASE"/>
    <property type="match status" value="1"/>
</dbReference>
<dbReference type="PANTHER" id="PTHR12110:SF41">
    <property type="entry name" value="INOSOSE DEHYDRATASE"/>
    <property type="match status" value="1"/>
</dbReference>
<dbReference type="GO" id="GO:0050114">
    <property type="term" value="F:myo-inosose-2 dehydratase activity"/>
    <property type="evidence" value="ECO:0007669"/>
    <property type="project" value="UniProtKB-EC"/>
</dbReference>
<dbReference type="InterPro" id="IPR050312">
    <property type="entry name" value="IolE/XylAMocC-like"/>
</dbReference>
<name>A0A2H5X9W9_9BACT</name>
<accession>A0A2H5X9W9</accession>
<feature type="domain" description="Xylose isomerase-like TIM barrel" evidence="1">
    <location>
        <begin position="23"/>
        <end position="257"/>
    </location>
</feature>
<comment type="caution">
    <text evidence="2">The sequence shown here is derived from an EMBL/GenBank/DDBJ whole genome shotgun (WGS) entry which is preliminary data.</text>
</comment>
<dbReference type="AlphaFoldDB" id="A0A2H5X9W9"/>
<gene>
    <name evidence="2" type="primary">iolE_2</name>
    <name evidence="2" type="ORF">HRbin17_00474</name>
</gene>
<reference evidence="3" key="1">
    <citation type="submission" date="2017-09" db="EMBL/GenBank/DDBJ databases">
        <title>Metaegenomics of thermophilic ammonia-oxidizing enrichment culture.</title>
        <authorList>
            <person name="Kato S."/>
            <person name="Suzuki K."/>
        </authorList>
    </citation>
    <scope>NUCLEOTIDE SEQUENCE [LARGE SCALE GENOMIC DNA]</scope>
</reference>
<organism evidence="2 3">
    <name type="scientific">Candidatus Fervidibacter japonicus</name>
    <dbReference type="NCBI Taxonomy" id="2035412"/>
    <lineage>
        <taxon>Bacteria</taxon>
        <taxon>Candidatus Fervidibacterota</taxon>
        <taxon>Candidatus Fervidibacter</taxon>
    </lineage>
</organism>
<dbReference type="Gene3D" id="3.20.20.150">
    <property type="entry name" value="Divalent-metal-dependent TIM barrel enzymes"/>
    <property type="match status" value="1"/>
</dbReference>
<dbReference type="Proteomes" id="UP000236173">
    <property type="component" value="Unassembled WGS sequence"/>
</dbReference>
<evidence type="ECO:0000313" key="2">
    <source>
        <dbReference type="EMBL" id="GBC97979.1"/>
    </source>
</evidence>
<sequence>MAWQWLMFSKHLQSLDFERLGDVVADMGFDGVDLTVRGGGHIEPADAKTHLPLAVKMLRRCGLTVPMITTAFTAAEEPFADAVFAVAADNGVRFVKLGYWRYHKFGTLSRCVDAARRGLNGIAQLAERYGICAVVHTHSGNFLTASAFVLAELLRDFSPHTVAAYVDAGHMFVEGGLTGWQQGLEVVADRVRVVACKDFAWMRDGERWHAKVVPIGDGIVRWQEFFTCLRCIGFDGPLSVHSEYQGAGSWRDLSLDELIAQTRTDLQRLKALASPP</sequence>
<dbReference type="InterPro" id="IPR013022">
    <property type="entry name" value="Xyl_isomerase-like_TIM-brl"/>
</dbReference>
<dbReference type="EC" id="4.2.1.44" evidence="2"/>